<organism evidence="3 4">
    <name type="scientific">Capsicum annuum</name>
    <name type="common">Capsicum pepper</name>
    <dbReference type="NCBI Taxonomy" id="4072"/>
    <lineage>
        <taxon>Eukaryota</taxon>
        <taxon>Viridiplantae</taxon>
        <taxon>Streptophyta</taxon>
        <taxon>Embryophyta</taxon>
        <taxon>Tracheophyta</taxon>
        <taxon>Spermatophyta</taxon>
        <taxon>Magnoliopsida</taxon>
        <taxon>eudicotyledons</taxon>
        <taxon>Gunneridae</taxon>
        <taxon>Pentapetalae</taxon>
        <taxon>asterids</taxon>
        <taxon>lamiids</taxon>
        <taxon>Solanales</taxon>
        <taxon>Solanaceae</taxon>
        <taxon>Solanoideae</taxon>
        <taxon>Capsiceae</taxon>
        <taxon>Capsicum</taxon>
    </lineage>
</organism>
<dbReference type="Pfam" id="PF00112">
    <property type="entry name" value="Peptidase_C1"/>
    <property type="match status" value="1"/>
</dbReference>
<dbReference type="AlphaFoldDB" id="A0A2G2ZFI6"/>
<proteinExistence type="predicted"/>
<dbReference type="Proteomes" id="UP000222542">
    <property type="component" value="Unassembled WGS sequence"/>
</dbReference>
<reference evidence="3 4" key="1">
    <citation type="journal article" date="2014" name="Nat. Genet.">
        <title>Genome sequence of the hot pepper provides insights into the evolution of pungency in Capsicum species.</title>
        <authorList>
            <person name="Kim S."/>
            <person name="Park M."/>
            <person name="Yeom S.I."/>
            <person name="Kim Y.M."/>
            <person name="Lee J.M."/>
            <person name="Lee H.A."/>
            <person name="Seo E."/>
            <person name="Choi J."/>
            <person name="Cheong K."/>
            <person name="Kim K.T."/>
            <person name="Jung K."/>
            <person name="Lee G.W."/>
            <person name="Oh S.K."/>
            <person name="Bae C."/>
            <person name="Kim S.B."/>
            <person name="Lee H.Y."/>
            <person name="Kim S.Y."/>
            <person name="Kim M.S."/>
            <person name="Kang B.C."/>
            <person name="Jo Y.D."/>
            <person name="Yang H.B."/>
            <person name="Jeong H.J."/>
            <person name="Kang W.H."/>
            <person name="Kwon J.K."/>
            <person name="Shin C."/>
            <person name="Lim J.Y."/>
            <person name="Park J.H."/>
            <person name="Huh J.H."/>
            <person name="Kim J.S."/>
            <person name="Kim B.D."/>
            <person name="Cohen O."/>
            <person name="Paran I."/>
            <person name="Suh M.C."/>
            <person name="Lee S.B."/>
            <person name="Kim Y.K."/>
            <person name="Shin Y."/>
            <person name="Noh S.J."/>
            <person name="Park J."/>
            <person name="Seo Y.S."/>
            <person name="Kwon S.Y."/>
            <person name="Kim H.A."/>
            <person name="Park J.M."/>
            <person name="Kim H.J."/>
            <person name="Choi S.B."/>
            <person name="Bosland P.W."/>
            <person name="Reeves G."/>
            <person name="Jo S.H."/>
            <person name="Lee B.W."/>
            <person name="Cho H.T."/>
            <person name="Choi H.S."/>
            <person name="Lee M.S."/>
            <person name="Yu Y."/>
            <person name="Do Choi Y."/>
            <person name="Park B.S."/>
            <person name="van Deynze A."/>
            <person name="Ashrafi H."/>
            <person name="Hill T."/>
            <person name="Kim W.T."/>
            <person name="Pai H.S."/>
            <person name="Ahn H.K."/>
            <person name="Yeam I."/>
            <person name="Giovannoni J.J."/>
            <person name="Rose J.K."/>
            <person name="Sorensen I."/>
            <person name="Lee S.J."/>
            <person name="Kim R.W."/>
            <person name="Choi I.Y."/>
            <person name="Choi B.S."/>
            <person name="Lim J.S."/>
            <person name="Lee Y.H."/>
            <person name="Choi D."/>
        </authorList>
    </citation>
    <scope>NUCLEOTIDE SEQUENCE [LARGE SCALE GENOMIC DNA]</scope>
    <source>
        <strain evidence="4">cv. CM334</strain>
    </source>
</reference>
<sequence>MGPTDREIKEREESLAKGEKDRTHNMLIVGFGMNKDGQDYYLAQNSWVKDGVPWLCWVMGTFLVGDMRLYYKLNPSNVMKSSHLSLDNVKGQAIN</sequence>
<dbReference type="Gramene" id="PHT80681">
    <property type="protein sequence ID" value="PHT80681"/>
    <property type="gene ID" value="T459_13696"/>
</dbReference>
<dbReference type="InterPro" id="IPR038765">
    <property type="entry name" value="Papain-like_cys_pep_sf"/>
</dbReference>
<dbReference type="GO" id="GO:0006508">
    <property type="term" value="P:proteolysis"/>
    <property type="evidence" value="ECO:0007669"/>
    <property type="project" value="InterPro"/>
</dbReference>
<evidence type="ECO:0000259" key="2">
    <source>
        <dbReference type="Pfam" id="PF00112"/>
    </source>
</evidence>
<accession>A0A2G2ZFI6</accession>
<name>A0A2G2ZFI6_CAPAN</name>
<dbReference type="EMBL" id="AYRZ02000005">
    <property type="protein sequence ID" value="PHT80681.1"/>
    <property type="molecule type" value="Genomic_DNA"/>
</dbReference>
<evidence type="ECO:0000313" key="4">
    <source>
        <dbReference type="Proteomes" id="UP000222542"/>
    </source>
</evidence>
<reference evidence="3 4" key="2">
    <citation type="journal article" date="2017" name="Genome Biol.">
        <title>New reference genome sequences of hot pepper reveal the massive evolution of plant disease-resistance genes by retroduplication.</title>
        <authorList>
            <person name="Kim S."/>
            <person name="Park J."/>
            <person name="Yeom S.I."/>
            <person name="Kim Y.M."/>
            <person name="Seo E."/>
            <person name="Kim K.T."/>
            <person name="Kim M.S."/>
            <person name="Lee J.M."/>
            <person name="Cheong K."/>
            <person name="Shin H.S."/>
            <person name="Kim S.B."/>
            <person name="Han K."/>
            <person name="Lee J."/>
            <person name="Park M."/>
            <person name="Lee H.A."/>
            <person name="Lee H.Y."/>
            <person name="Lee Y."/>
            <person name="Oh S."/>
            <person name="Lee J.H."/>
            <person name="Choi E."/>
            <person name="Choi E."/>
            <person name="Lee S.E."/>
            <person name="Jeon J."/>
            <person name="Kim H."/>
            <person name="Choi G."/>
            <person name="Song H."/>
            <person name="Lee J."/>
            <person name="Lee S.C."/>
            <person name="Kwon J.K."/>
            <person name="Lee H.Y."/>
            <person name="Koo N."/>
            <person name="Hong Y."/>
            <person name="Kim R.W."/>
            <person name="Kang W.H."/>
            <person name="Huh J.H."/>
            <person name="Kang B.C."/>
            <person name="Yang T.J."/>
            <person name="Lee Y.H."/>
            <person name="Bennetzen J.L."/>
            <person name="Choi D."/>
        </authorList>
    </citation>
    <scope>NUCLEOTIDE SEQUENCE [LARGE SCALE GENOMIC DNA]</scope>
    <source>
        <strain evidence="4">cv. CM334</strain>
    </source>
</reference>
<dbReference type="GO" id="GO:0008234">
    <property type="term" value="F:cysteine-type peptidase activity"/>
    <property type="evidence" value="ECO:0007669"/>
    <property type="project" value="InterPro"/>
</dbReference>
<evidence type="ECO:0000256" key="1">
    <source>
        <dbReference type="SAM" id="MobiDB-lite"/>
    </source>
</evidence>
<feature type="region of interest" description="Disordered" evidence="1">
    <location>
        <begin position="1"/>
        <end position="21"/>
    </location>
</feature>
<dbReference type="Gene3D" id="3.90.70.10">
    <property type="entry name" value="Cysteine proteinases"/>
    <property type="match status" value="1"/>
</dbReference>
<evidence type="ECO:0000313" key="3">
    <source>
        <dbReference type="EMBL" id="PHT80681.1"/>
    </source>
</evidence>
<protein>
    <recommendedName>
        <fullName evidence="2">Peptidase C1A papain C-terminal domain-containing protein</fullName>
    </recommendedName>
</protein>
<gene>
    <name evidence="3" type="ORF">T459_13696</name>
</gene>
<comment type="caution">
    <text evidence="3">The sequence shown here is derived from an EMBL/GenBank/DDBJ whole genome shotgun (WGS) entry which is preliminary data.</text>
</comment>
<keyword evidence="4" id="KW-1185">Reference proteome</keyword>
<dbReference type="SUPFAM" id="SSF54001">
    <property type="entry name" value="Cysteine proteinases"/>
    <property type="match status" value="1"/>
</dbReference>
<feature type="domain" description="Peptidase C1A papain C-terminal" evidence="2">
    <location>
        <begin position="19"/>
        <end position="50"/>
    </location>
</feature>
<dbReference type="InterPro" id="IPR000668">
    <property type="entry name" value="Peptidase_C1A_C"/>
</dbReference>